<dbReference type="EMBL" id="FMZZ01000002">
    <property type="protein sequence ID" value="SDC52574.1"/>
    <property type="molecule type" value="Genomic_DNA"/>
</dbReference>
<keyword evidence="2" id="KW-1185">Reference proteome</keyword>
<dbReference type="RefSeq" id="WP_091449192.1">
    <property type="nucleotide sequence ID" value="NZ_FMZZ01000002.1"/>
</dbReference>
<organism evidence="1 2">
    <name type="scientific">Actinokineospora iranica</name>
    <dbReference type="NCBI Taxonomy" id="1271860"/>
    <lineage>
        <taxon>Bacteria</taxon>
        <taxon>Bacillati</taxon>
        <taxon>Actinomycetota</taxon>
        <taxon>Actinomycetes</taxon>
        <taxon>Pseudonocardiales</taxon>
        <taxon>Pseudonocardiaceae</taxon>
        <taxon>Actinokineospora</taxon>
    </lineage>
</organism>
<dbReference type="AlphaFoldDB" id="A0A1G6MBB6"/>
<gene>
    <name evidence="1" type="ORF">SAMN05216174_102454</name>
</gene>
<evidence type="ECO:0000313" key="1">
    <source>
        <dbReference type="EMBL" id="SDC52574.1"/>
    </source>
</evidence>
<reference evidence="2" key="1">
    <citation type="submission" date="2016-10" db="EMBL/GenBank/DDBJ databases">
        <authorList>
            <person name="Varghese N."/>
            <person name="Submissions S."/>
        </authorList>
    </citation>
    <scope>NUCLEOTIDE SEQUENCE [LARGE SCALE GENOMIC DNA]</scope>
    <source>
        <strain evidence="2">IBRC-M 10403</strain>
    </source>
</reference>
<name>A0A1G6MBB6_9PSEU</name>
<protein>
    <submittedName>
        <fullName evidence="1">Uncharacterized protein</fullName>
    </submittedName>
</protein>
<proteinExistence type="predicted"/>
<accession>A0A1G6MBB6</accession>
<sequence>MPEPVLVSIAAALAAKSITGVYELVKTKFAKRAEAAAALEAAEGAAPDSAEVAALADELARAEKADPAFHTELRSEWAKVAVHQQAEHGGVVNQITGNVSGKVLQARDIQGGVTF</sequence>
<dbReference type="OrthoDB" id="4555377at2"/>
<dbReference type="Proteomes" id="UP000199501">
    <property type="component" value="Unassembled WGS sequence"/>
</dbReference>
<evidence type="ECO:0000313" key="2">
    <source>
        <dbReference type="Proteomes" id="UP000199501"/>
    </source>
</evidence>